<reference evidence="1 2" key="1">
    <citation type="submission" date="2018-08" db="EMBL/GenBank/DDBJ databases">
        <title>Genome and evolution of the arbuscular mycorrhizal fungus Diversispora epigaea (formerly Glomus versiforme) and its bacterial endosymbionts.</title>
        <authorList>
            <person name="Sun X."/>
            <person name="Fei Z."/>
            <person name="Harrison M."/>
        </authorList>
    </citation>
    <scope>NUCLEOTIDE SEQUENCE [LARGE SCALE GENOMIC DNA]</scope>
    <source>
        <strain evidence="1 2">IT104</strain>
    </source>
</reference>
<dbReference type="SUPFAM" id="SSF47769">
    <property type="entry name" value="SAM/Pointed domain"/>
    <property type="match status" value="1"/>
</dbReference>
<accession>A0A397ISS6</accession>
<sequence length="550" mass="64285">MASLFRDVKILLKNNSKSNISNIYDKNFIRKFHDIKIQHSILTSFPHSLVKRIPKNVKNLNIINLRIINFKHNLFTSENNIIKVSETIPSNKIKPVKPIIVNDKVEFIYEAEENNEFDEAEANESVAANNSAEAKAWQFKKEIRNVFENDREFYIKNYKAKINIELFKEFPAWLRGLGLKPLVPLFKGKSWLEIANMRMKELLKAGIVHLNLRRRVHRHLIRVRNELVKTEGISFRNEIPVSKKRQDIPALSLPAKYDVAIDLKCKLHSLADGAGLYAPYFKGLSWREILYLNDEKMKQLGITNVNAQQLLLRAFMTERTPHTKNEVAQEIFAKNASYYKENYVKKTNFELLEDFPAWLEGLGLKPLTMRFAGIPWQEIIKLRWSELKEMGIYNSYLRKRLVKHFMRIQRDMAAQNGIELSPEDSVMKEIPKMEENITAKIDFDVLENLPCWLNSIRDDYGRFAPFFEGFKWYEIIELSGEQLGKLGILDYETRRILLRGFKAQIRAFEVQKIDINEVVNKENSGDINKGSKKEISVYRNKIRNSKTNGN</sequence>
<evidence type="ECO:0008006" key="3">
    <source>
        <dbReference type="Google" id="ProtNLM"/>
    </source>
</evidence>
<dbReference type="OrthoDB" id="10328852at2759"/>
<evidence type="ECO:0000313" key="2">
    <source>
        <dbReference type="Proteomes" id="UP000266861"/>
    </source>
</evidence>
<proteinExistence type="predicted"/>
<dbReference type="STRING" id="1348612.A0A397ISS6"/>
<comment type="caution">
    <text evidence="1">The sequence shown here is derived from an EMBL/GenBank/DDBJ whole genome shotgun (WGS) entry which is preliminary data.</text>
</comment>
<dbReference type="Proteomes" id="UP000266861">
    <property type="component" value="Unassembled WGS sequence"/>
</dbReference>
<keyword evidence="2" id="KW-1185">Reference proteome</keyword>
<name>A0A397ISS6_9GLOM</name>
<dbReference type="EMBL" id="PQFF01000195">
    <property type="protein sequence ID" value="RHZ76003.1"/>
    <property type="molecule type" value="Genomic_DNA"/>
</dbReference>
<dbReference type="AlphaFoldDB" id="A0A397ISS6"/>
<evidence type="ECO:0000313" key="1">
    <source>
        <dbReference type="EMBL" id="RHZ76003.1"/>
    </source>
</evidence>
<protein>
    <recommendedName>
        <fullName evidence="3">SAM domain-containing protein</fullName>
    </recommendedName>
</protein>
<gene>
    <name evidence="1" type="ORF">Glove_208g189</name>
</gene>
<dbReference type="Gene3D" id="1.10.150.50">
    <property type="entry name" value="Transcription Factor, Ets-1"/>
    <property type="match status" value="4"/>
</dbReference>
<dbReference type="InterPro" id="IPR013761">
    <property type="entry name" value="SAM/pointed_sf"/>
</dbReference>
<organism evidence="1 2">
    <name type="scientific">Diversispora epigaea</name>
    <dbReference type="NCBI Taxonomy" id="1348612"/>
    <lineage>
        <taxon>Eukaryota</taxon>
        <taxon>Fungi</taxon>
        <taxon>Fungi incertae sedis</taxon>
        <taxon>Mucoromycota</taxon>
        <taxon>Glomeromycotina</taxon>
        <taxon>Glomeromycetes</taxon>
        <taxon>Diversisporales</taxon>
        <taxon>Diversisporaceae</taxon>
        <taxon>Diversispora</taxon>
    </lineage>
</organism>